<keyword evidence="3" id="KW-1185">Reference proteome</keyword>
<reference evidence="2 3" key="1">
    <citation type="submission" date="2021-06" db="EMBL/GenBank/DDBJ databases">
        <title>Caerostris extrusa draft genome.</title>
        <authorList>
            <person name="Kono N."/>
            <person name="Arakawa K."/>
        </authorList>
    </citation>
    <scope>NUCLEOTIDE SEQUENCE [LARGE SCALE GENOMIC DNA]</scope>
</reference>
<feature type="region of interest" description="Disordered" evidence="1">
    <location>
        <begin position="172"/>
        <end position="198"/>
    </location>
</feature>
<sequence>MNRGKTYKLERQRNYKTFFAQNNNKTPVLSTKAIQYAKPVKGAIRRNFVPIKRCSDRINLCKQIISKKAKLSTVEKRNKPEAEKLMNAFIIKVENRKKSKDRNEVYFRTTFPGKEIQSIFRNIPRKIILRLPGRKQKRVRTIHCRLAGYDIKRKELKDDRNVHVYRLEVERSMQRSPMKRKRHPRKDTSKGAARKKRRVKLPYIGRKRVKRKRRKIHRNTSRNVANRNMSHRSPYGTHVSVITLRDCCPNP</sequence>
<proteinExistence type="predicted"/>
<dbReference type="Proteomes" id="UP001054945">
    <property type="component" value="Unassembled WGS sequence"/>
</dbReference>
<gene>
    <name evidence="2" type="ORF">CEXT_276011</name>
</gene>
<comment type="caution">
    <text evidence="2">The sequence shown here is derived from an EMBL/GenBank/DDBJ whole genome shotgun (WGS) entry which is preliminary data.</text>
</comment>
<evidence type="ECO:0000313" key="2">
    <source>
        <dbReference type="EMBL" id="GIY34174.1"/>
    </source>
</evidence>
<protein>
    <submittedName>
        <fullName evidence="2">Uncharacterized protein</fullName>
    </submittedName>
</protein>
<evidence type="ECO:0000256" key="1">
    <source>
        <dbReference type="SAM" id="MobiDB-lite"/>
    </source>
</evidence>
<evidence type="ECO:0000313" key="3">
    <source>
        <dbReference type="Proteomes" id="UP001054945"/>
    </source>
</evidence>
<accession>A0AAV4SJM0</accession>
<organism evidence="2 3">
    <name type="scientific">Caerostris extrusa</name>
    <name type="common">Bark spider</name>
    <name type="synonym">Caerostris bankana</name>
    <dbReference type="NCBI Taxonomy" id="172846"/>
    <lineage>
        <taxon>Eukaryota</taxon>
        <taxon>Metazoa</taxon>
        <taxon>Ecdysozoa</taxon>
        <taxon>Arthropoda</taxon>
        <taxon>Chelicerata</taxon>
        <taxon>Arachnida</taxon>
        <taxon>Araneae</taxon>
        <taxon>Araneomorphae</taxon>
        <taxon>Entelegynae</taxon>
        <taxon>Araneoidea</taxon>
        <taxon>Araneidae</taxon>
        <taxon>Caerostris</taxon>
    </lineage>
</organism>
<dbReference type="AlphaFoldDB" id="A0AAV4SJM0"/>
<name>A0AAV4SJM0_CAEEX</name>
<dbReference type="EMBL" id="BPLR01009738">
    <property type="protein sequence ID" value="GIY34174.1"/>
    <property type="molecule type" value="Genomic_DNA"/>
</dbReference>